<sequence length="109" mass="13185">MKGIERPFRLYRDIKSVVKERVHSGWISIKHLRTNSLVVYPLNKALTPKVFHEHILIWVFYSLRNLWISGSYSFLYVYVLCFLFMYAYILIYYSEITLYIKVIILISLR</sequence>
<dbReference type="EMBL" id="CP144695">
    <property type="protein sequence ID" value="WVZ05763.1"/>
    <property type="molecule type" value="Genomic_DNA"/>
</dbReference>
<proteinExistence type="predicted"/>
<name>A0AAQ3RUL8_VIGMU</name>
<gene>
    <name evidence="2" type="ORF">V8G54_019109</name>
</gene>
<accession>A0AAQ3RUL8</accession>
<keyword evidence="1" id="KW-0472">Membrane</keyword>
<keyword evidence="1" id="KW-0812">Transmembrane</keyword>
<evidence type="ECO:0000313" key="2">
    <source>
        <dbReference type="EMBL" id="WVZ05763.1"/>
    </source>
</evidence>
<keyword evidence="3" id="KW-1185">Reference proteome</keyword>
<reference evidence="2 3" key="1">
    <citation type="journal article" date="2023" name="Life. Sci Alliance">
        <title>Evolutionary insights into 3D genome organization and epigenetic landscape of Vigna mungo.</title>
        <authorList>
            <person name="Junaid A."/>
            <person name="Singh B."/>
            <person name="Bhatia S."/>
        </authorList>
    </citation>
    <scope>NUCLEOTIDE SEQUENCE [LARGE SCALE GENOMIC DNA]</scope>
    <source>
        <strain evidence="2">Urdbean</strain>
    </source>
</reference>
<dbReference type="AlphaFoldDB" id="A0AAQ3RUL8"/>
<feature type="transmembrane region" description="Helical" evidence="1">
    <location>
        <begin position="74"/>
        <end position="93"/>
    </location>
</feature>
<evidence type="ECO:0000256" key="1">
    <source>
        <dbReference type="SAM" id="Phobius"/>
    </source>
</evidence>
<dbReference type="Proteomes" id="UP001374535">
    <property type="component" value="Chromosome 6"/>
</dbReference>
<organism evidence="2 3">
    <name type="scientific">Vigna mungo</name>
    <name type="common">Black gram</name>
    <name type="synonym">Phaseolus mungo</name>
    <dbReference type="NCBI Taxonomy" id="3915"/>
    <lineage>
        <taxon>Eukaryota</taxon>
        <taxon>Viridiplantae</taxon>
        <taxon>Streptophyta</taxon>
        <taxon>Embryophyta</taxon>
        <taxon>Tracheophyta</taxon>
        <taxon>Spermatophyta</taxon>
        <taxon>Magnoliopsida</taxon>
        <taxon>eudicotyledons</taxon>
        <taxon>Gunneridae</taxon>
        <taxon>Pentapetalae</taxon>
        <taxon>rosids</taxon>
        <taxon>fabids</taxon>
        <taxon>Fabales</taxon>
        <taxon>Fabaceae</taxon>
        <taxon>Papilionoideae</taxon>
        <taxon>50 kb inversion clade</taxon>
        <taxon>NPAAA clade</taxon>
        <taxon>indigoferoid/millettioid clade</taxon>
        <taxon>Phaseoleae</taxon>
        <taxon>Vigna</taxon>
    </lineage>
</organism>
<protein>
    <submittedName>
        <fullName evidence="2">Uncharacterized protein</fullName>
    </submittedName>
</protein>
<evidence type="ECO:0000313" key="3">
    <source>
        <dbReference type="Proteomes" id="UP001374535"/>
    </source>
</evidence>
<keyword evidence="1" id="KW-1133">Transmembrane helix</keyword>